<dbReference type="Proteomes" id="UP000012371">
    <property type="component" value="Unassembled WGS sequence"/>
</dbReference>
<protein>
    <recommendedName>
        <fullName evidence="1">HEPN AbiJ-N-terminal domain-containing protein</fullName>
    </recommendedName>
</protein>
<evidence type="ECO:0000259" key="1">
    <source>
        <dbReference type="Pfam" id="PF18863"/>
    </source>
</evidence>
<gene>
    <name evidence="2" type="ORF">LEP1GSC203_0746</name>
</gene>
<keyword evidence="3" id="KW-1185">Reference proteome</keyword>
<name>N1VTI7_9LEPT</name>
<evidence type="ECO:0000313" key="3">
    <source>
        <dbReference type="Proteomes" id="UP000012371"/>
    </source>
</evidence>
<dbReference type="OrthoDB" id="9786278at2"/>
<proteinExistence type="predicted"/>
<organism evidence="2 3">
    <name type="scientific">Leptospira terpstrae serovar Hualin str. LT 11-33 = ATCC 700639</name>
    <dbReference type="NCBI Taxonomy" id="1257025"/>
    <lineage>
        <taxon>Bacteria</taxon>
        <taxon>Pseudomonadati</taxon>
        <taxon>Spirochaetota</taxon>
        <taxon>Spirochaetia</taxon>
        <taxon>Leptospirales</taxon>
        <taxon>Leptospiraceae</taxon>
        <taxon>Leptospira</taxon>
    </lineage>
</organism>
<dbReference type="RefSeq" id="WP_002975179.1">
    <property type="nucleotide sequence ID" value="NZ_AOGW02000017.1"/>
</dbReference>
<accession>N1VTI7</accession>
<dbReference type="Pfam" id="PF18863">
    <property type="entry name" value="AbiJ_NTD4"/>
    <property type="match status" value="1"/>
</dbReference>
<reference evidence="2" key="1">
    <citation type="submission" date="2013-03" db="EMBL/GenBank/DDBJ databases">
        <authorList>
            <person name="Harkins D.M."/>
            <person name="Durkin A.S."/>
            <person name="Brinkac L.M."/>
            <person name="Haft D.H."/>
            <person name="Selengut J.D."/>
            <person name="Sanka R."/>
            <person name="DePew J."/>
            <person name="Purushe J."/>
            <person name="Hartskeerl R.A."/>
            <person name="Ahmed A."/>
            <person name="van der Linden H."/>
            <person name="Goris M.G.A."/>
            <person name="Vinetz J.M."/>
            <person name="Sutton G.G."/>
            <person name="Nierman W.C."/>
            <person name="Fouts D.E."/>
        </authorList>
    </citation>
    <scope>NUCLEOTIDE SEQUENCE [LARGE SCALE GENOMIC DNA]</scope>
    <source>
        <strain evidence="2">LT 11-33</strain>
    </source>
</reference>
<dbReference type="AlphaFoldDB" id="N1VTI7"/>
<sequence>MEFFSTRTGIKKKRDIFQREDWDVKTKNLVWSLYQTTFLDEPTIDIYGKIRKGFSTTISSFLNLFWVQYLNQPNDTFTTKWVTIYKHIRDYFYSCKWYELYDILEFTIQNYSNANLVEKFKIEVNKLFEREMVSYRIIENTFLGITSDTEITEIEQALSAKNTSVQEHLNRSLELLSDRENPDYRNSIKESISAVEAIAKKISNNDKATLGDAIKNIEKQIGLHGAFKEALLKLYGYTSDQGGIRHSLLDESKIGFEDAKFMLVSCSAFINYLIEKTNQKI</sequence>
<dbReference type="EMBL" id="AOGW02000017">
    <property type="protein sequence ID" value="EMY60287.1"/>
    <property type="molecule type" value="Genomic_DNA"/>
</dbReference>
<dbReference type="InterPro" id="IPR049503">
    <property type="entry name" value="AbiJ_NTD4"/>
</dbReference>
<evidence type="ECO:0000313" key="2">
    <source>
        <dbReference type="EMBL" id="EMY60287.1"/>
    </source>
</evidence>
<feature type="domain" description="HEPN AbiJ-N-terminal" evidence="1">
    <location>
        <begin position="4"/>
        <end position="159"/>
    </location>
</feature>
<comment type="caution">
    <text evidence="2">The sequence shown here is derived from an EMBL/GenBank/DDBJ whole genome shotgun (WGS) entry which is preliminary data.</text>
</comment>